<dbReference type="Proteomes" id="UP000295668">
    <property type="component" value="Unassembled WGS sequence"/>
</dbReference>
<dbReference type="AlphaFoldDB" id="A0A4R5MJP4"/>
<keyword evidence="1" id="KW-0732">Signal</keyword>
<keyword evidence="3" id="KW-1185">Reference proteome</keyword>
<evidence type="ECO:0000256" key="1">
    <source>
        <dbReference type="SAM" id="SignalP"/>
    </source>
</evidence>
<proteinExistence type="predicted"/>
<organism evidence="2 3">
    <name type="scientific">Pedobacter changchengzhani</name>
    <dbReference type="NCBI Taxonomy" id="2529274"/>
    <lineage>
        <taxon>Bacteria</taxon>
        <taxon>Pseudomonadati</taxon>
        <taxon>Bacteroidota</taxon>
        <taxon>Sphingobacteriia</taxon>
        <taxon>Sphingobacteriales</taxon>
        <taxon>Sphingobacteriaceae</taxon>
        <taxon>Pedobacter</taxon>
    </lineage>
</organism>
<gene>
    <name evidence="2" type="ORF">EZJ43_13435</name>
</gene>
<dbReference type="InterPro" id="IPR058087">
    <property type="entry name" value="XAC2610_dom"/>
</dbReference>
<comment type="caution">
    <text evidence="2">The sequence shown here is derived from an EMBL/GenBank/DDBJ whole genome shotgun (WGS) entry which is preliminary data.</text>
</comment>
<reference evidence="2 3" key="1">
    <citation type="submission" date="2019-02" db="EMBL/GenBank/DDBJ databases">
        <title>Pedobacter sp. nov., a novel speices isolated from soil of pinguins habitat in Antarcitica.</title>
        <authorList>
            <person name="He R.-H."/>
        </authorList>
    </citation>
    <scope>NUCLEOTIDE SEQUENCE [LARGE SCALE GENOMIC DNA]</scope>
    <source>
        <strain evidence="2 3">E01020</strain>
    </source>
</reference>
<sequence>MQKLLFTCVIFLFAKFSFAQEPKVTSIINFTGTIGTYPVEMQFRLIQKKDSIDGEYYYVKSGRDSKIYLNGTFKNGNLLLQERSYDSKKKKFLSSGYFKITAINKTTISGSWGKNKMEASIPNALKVKLVCRENLNALNPFKFKYSITKKKANYEDMSKAASSYYSITSFTIDNNRNNPQKIIGFKELDLVDEKADVELEDMNFDGYLDLKLMINYPDMSKGDYSYIYYIYDLKQAKFVRNFVLDDIGVAFFDAPTKTVFKYDADGSGNEGTKTYKWQNGRLYLIKEQRVYQDDIFVHYKEYKVFNGKSVEVKSYKKKE</sequence>
<feature type="chain" id="PRO_5020492041" description="Gliding motility-associated C-terminal domain-containing protein" evidence="1">
    <location>
        <begin position="20"/>
        <end position="319"/>
    </location>
</feature>
<feature type="signal peptide" evidence="1">
    <location>
        <begin position="1"/>
        <end position="19"/>
    </location>
</feature>
<evidence type="ECO:0008006" key="4">
    <source>
        <dbReference type="Google" id="ProtNLM"/>
    </source>
</evidence>
<dbReference type="RefSeq" id="WP_133263226.1">
    <property type="nucleotide sequence ID" value="NZ_SJCY01000009.1"/>
</dbReference>
<accession>A0A4R5MJP4</accession>
<name>A0A4R5MJP4_9SPHI</name>
<dbReference type="NCBIfam" id="NF047539">
    <property type="entry name" value="XAC2610_fam"/>
    <property type="match status" value="1"/>
</dbReference>
<dbReference type="OrthoDB" id="672290at2"/>
<evidence type="ECO:0000313" key="2">
    <source>
        <dbReference type="EMBL" id="TDG35616.1"/>
    </source>
</evidence>
<protein>
    <recommendedName>
        <fullName evidence="4">Gliding motility-associated C-terminal domain-containing protein</fullName>
    </recommendedName>
</protein>
<evidence type="ECO:0000313" key="3">
    <source>
        <dbReference type="Proteomes" id="UP000295668"/>
    </source>
</evidence>
<dbReference type="EMBL" id="SJCY01000009">
    <property type="protein sequence ID" value="TDG35616.1"/>
    <property type="molecule type" value="Genomic_DNA"/>
</dbReference>